<evidence type="ECO:0000313" key="4">
    <source>
        <dbReference type="EMBL" id="MBB6127580.1"/>
    </source>
</evidence>
<evidence type="ECO:0000256" key="1">
    <source>
        <dbReference type="ARBA" id="ARBA00005323"/>
    </source>
</evidence>
<name>A0A841J9X3_9SPHI</name>
<sequence>MNQGSDNHNWYTIDDIEKLDTPALVVYPDRVKANIELLKTMIDDVARLRPHVKTYKNKEVTLLLLEAGIQKFKCATIAEAELLAICKAPDVLLAYQPVGPKLYRFIKLMHAYPATKFSCLVDNAAAANEISEVAEKYKLRVDVYLDINVGMNRTGIKAGFEALQLYMDCTVLPGLNPVGLHAYDGHIHDTDLAIRTERCNTSFEPVLRLQEDIKKRGYAEPLIVAGGSPTFPIHAKRGVVECSPGTFVYWDKGYQLGMAEQGFLPAALVISRVISLPGTTKLCLDVGHKSVSAENELSKRIYFLNAPELVPVGQSEEHLVVEAGEDHGYQIGDVLYGIPHHICPTVALYERAYTIENKLLNSEWLNAARDRKITI</sequence>
<protein>
    <submittedName>
        <fullName evidence="4">D-serine deaminase-like pyridoxal phosphate-dependent protein</fullName>
    </submittedName>
</protein>
<feature type="domain" description="D-serine dehydratase-like" evidence="3">
    <location>
        <begin position="266"/>
        <end position="356"/>
    </location>
</feature>
<dbReference type="RefSeq" id="WP_183586870.1">
    <property type="nucleotide sequence ID" value="NZ_JACHCA010000004.1"/>
</dbReference>
<dbReference type="GO" id="GO:0008721">
    <property type="term" value="F:D-serine ammonia-lyase activity"/>
    <property type="evidence" value="ECO:0007669"/>
    <property type="project" value="TreeGrafter"/>
</dbReference>
<dbReference type="Gene3D" id="3.20.20.10">
    <property type="entry name" value="Alanine racemase"/>
    <property type="match status" value="1"/>
</dbReference>
<accession>A0A841J9X3</accession>
<reference evidence="4 5" key="1">
    <citation type="submission" date="2020-08" db="EMBL/GenBank/DDBJ databases">
        <title>Genomic Encyclopedia of Type Strains, Phase IV (KMG-V): Genome sequencing to study the core and pangenomes of soil and plant-associated prokaryotes.</title>
        <authorList>
            <person name="Whitman W."/>
        </authorList>
    </citation>
    <scope>NUCLEOTIDE SEQUENCE [LARGE SCALE GENOMIC DNA]</scope>
    <source>
        <strain evidence="4 5">MP601</strain>
    </source>
</reference>
<gene>
    <name evidence="4" type="ORF">HDF22_001688</name>
</gene>
<dbReference type="SUPFAM" id="SSF51419">
    <property type="entry name" value="PLP-binding barrel"/>
    <property type="match status" value="1"/>
</dbReference>
<comment type="caution">
    <text evidence="4">The sequence shown here is derived from an EMBL/GenBank/DDBJ whole genome shotgun (WGS) entry which is preliminary data.</text>
</comment>
<dbReference type="EMBL" id="JACHCA010000004">
    <property type="protein sequence ID" value="MBB6127580.1"/>
    <property type="molecule type" value="Genomic_DNA"/>
</dbReference>
<comment type="similarity">
    <text evidence="1">Belongs to the DSD1 family.</text>
</comment>
<dbReference type="InterPro" id="IPR029066">
    <property type="entry name" value="PLP-binding_barrel"/>
</dbReference>
<keyword evidence="2" id="KW-0456">Lyase</keyword>
<evidence type="ECO:0000313" key="5">
    <source>
        <dbReference type="Proteomes" id="UP000548326"/>
    </source>
</evidence>
<dbReference type="PANTHER" id="PTHR28004:SF2">
    <property type="entry name" value="D-SERINE DEHYDRATASE"/>
    <property type="match status" value="1"/>
</dbReference>
<dbReference type="InterPro" id="IPR001608">
    <property type="entry name" value="Ala_racemase_N"/>
</dbReference>
<dbReference type="Proteomes" id="UP000548326">
    <property type="component" value="Unassembled WGS sequence"/>
</dbReference>
<dbReference type="Gene3D" id="2.40.37.20">
    <property type="entry name" value="D-serine dehydratase-like domain"/>
    <property type="match status" value="1"/>
</dbReference>
<dbReference type="PANTHER" id="PTHR28004">
    <property type="entry name" value="ZGC:162816-RELATED"/>
    <property type="match status" value="1"/>
</dbReference>
<dbReference type="InterPro" id="IPR026956">
    <property type="entry name" value="D-ser_dehydrat-like_dom"/>
</dbReference>
<evidence type="ECO:0000256" key="2">
    <source>
        <dbReference type="ARBA" id="ARBA00023239"/>
    </source>
</evidence>
<dbReference type="Pfam" id="PF01168">
    <property type="entry name" value="Ala_racemase_N"/>
    <property type="match status" value="1"/>
</dbReference>
<dbReference type="InterPro" id="IPR051466">
    <property type="entry name" value="D-amino_acid_metab_enzyme"/>
</dbReference>
<dbReference type="InterPro" id="IPR042208">
    <property type="entry name" value="D-ser_dehydrat-like_sf"/>
</dbReference>
<dbReference type="Pfam" id="PF14031">
    <property type="entry name" value="D-ser_dehydrat"/>
    <property type="match status" value="1"/>
</dbReference>
<proteinExistence type="inferred from homology"/>
<dbReference type="SMART" id="SM01119">
    <property type="entry name" value="D-ser_dehydrat"/>
    <property type="match status" value="1"/>
</dbReference>
<dbReference type="CDD" id="cd06821">
    <property type="entry name" value="PLPDE_III_D-TA"/>
    <property type="match status" value="1"/>
</dbReference>
<dbReference type="GO" id="GO:0036088">
    <property type="term" value="P:D-serine catabolic process"/>
    <property type="evidence" value="ECO:0007669"/>
    <property type="project" value="TreeGrafter"/>
</dbReference>
<organism evidence="4 5">
    <name type="scientific">Mucilaginibacter lappiensis</name>
    <dbReference type="NCBI Taxonomy" id="354630"/>
    <lineage>
        <taxon>Bacteria</taxon>
        <taxon>Pseudomonadati</taxon>
        <taxon>Bacteroidota</taxon>
        <taxon>Sphingobacteriia</taxon>
        <taxon>Sphingobacteriales</taxon>
        <taxon>Sphingobacteriaceae</taxon>
        <taxon>Mucilaginibacter</taxon>
    </lineage>
</organism>
<evidence type="ECO:0000259" key="3">
    <source>
        <dbReference type="SMART" id="SM01119"/>
    </source>
</evidence>
<dbReference type="AlphaFoldDB" id="A0A841J9X3"/>